<proteinExistence type="predicted"/>
<protein>
    <submittedName>
        <fullName evidence="2">Uncharacterized protein</fullName>
    </submittedName>
</protein>
<dbReference type="Proteomes" id="UP000449906">
    <property type="component" value="Unassembled WGS sequence"/>
</dbReference>
<feature type="region of interest" description="Disordered" evidence="1">
    <location>
        <begin position="1"/>
        <end position="20"/>
    </location>
</feature>
<accession>A0A7J5DQT4</accession>
<dbReference type="EMBL" id="WBVM01000007">
    <property type="protein sequence ID" value="KAB2806927.1"/>
    <property type="molecule type" value="Genomic_DNA"/>
</dbReference>
<evidence type="ECO:0000313" key="2">
    <source>
        <dbReference type="EMBL" id="KAB2806927.1"/>
    </source>
</evidence>
<sequence length="323" mass="34959">MPARSDTPTKYVGPEPGKLDADALRRTVPDDPIKLPKGLLACEGCGIAHDGPAILAIPRSRTYVNAKGEAVEKPIAPLEYTRCPDCTRLNDVAGGDERTRNSLYALAVVQVPAPEDPTPLVQWMGTIGGLVSWLNPGEPSAEHCNPYPWAHVSLGHRRKIKEAYLLAMRSRIDIKAAPLDLPPPWGGACLFCGIGTVPMAPLEVARRGGREYAAQMIWQGVTAQAKAFGAKGREILDGFVCPTCAEVGNREVSVSRACAKAFEEHAQRNGIRVPTDLFNLYENGHPVVVPGWASLGRITPNAEPWQHVTLVIEEDEPVPEYVA</sequence>
<organism evidence="2 3">
    <name type="scientific">Nocardioides simplex</name>
    <name type="common">Arthrobacter simplex</name>
    <dbReference type="NCBI Taxonomy" id="2045"/>
    <lineage>
        <taxon>Bacteria</taxon>
        <taxon>Bacillati</taxon>
        <taxon>Actinomycetota</taxon>
        <taxon>Actinomycetes</taxon>
        <taxon>Propionibacteriales</taxon>
        <taxon>Nocardioidaceae</taxon>
        <taxon>Pimelobacter</taxon>
    </lineage>
</organism>
<name>A0A7J5DQT4_NOCSI</name>
<evidence type="ECO:0000256" key="1">
    <source>
        <dbReference type="SAM" id="MobiDB-lite"/>
    </source>
</evidence>
<evidence type="ECO:0000313" key="3">
    <source>
        <dbReference type="Proteomes" id="UP000449906"/>
    </source>
</evidence>
<dbReference type="AlphaFoldDB" id="A0A7J5DQT4"/>
<reference evidence="2 3" key="1">
    <citation type="submission" date="2019-09" db="EMBL/GenBank/DDBJ databases">
        <title>Pimelobacter sp. isolated from Paulinella.</title>
        <authorList>
            <person name="Jeong S.E."/>
        </authorList>
    </citation>
    <scope>NUCLEOTIDE SEQUENCE [LARGE SCALE GENOMIC DNA]</scope>
    <source>
        <strain evidence="2 3">Pch-N</strain>
    </source>
</reference>
<gene>
    <name evidence="2" type="ORF">F9L07_28235</name>
</gene>
<comment type="caution">
    <text evidence="2">The sequence shown here is derived from an EMBL/GenBank/DDBJ whole genome shotgun (WGS) entry which is preliminary data.</text>
</comment>
<dbReference type="RefSeq" id="WP_151583238.1">
    <property type="nucleotide sequence ID" value="NZ_WBVM01000007.1"/>
</dbReference>